<proteinExistence type="predicted"/>
<reference evidence="2 3" key="1">
    <citation type="journal article" date="2021" name="Hortic Res">
        <title>The domestication of Cucurbita argyrosperma as revealed by the genome of its wild relative.</title>
        <authorList>
            <person name="Barrera-Redondo J."/>
            <person name="Sanchez-de la Vega G."/>
            <person name="Aguirre-Liguori J.A."/>
            <person name="Castellanos-Morales G."/>
            <person name="Gutierrez-Guerrero Y.T."/>
            <person name="Aguirre-Dugua X."/>
            <person name="Aguirre-Planter E."/>
            <person name="Tenaillon M.I."/>
            <person name="Lira-Saade R."/>
            <person name="Eguiarte L.E."/>
        </authorList>
    </citation>
    <scope>NUCLEOTIDE SEQUENCE [LARGE SCALE GENOMIC DNA]</scope>
    <source>
        <strain evidence="2">JBR-2021</strain>
    </source>
</reference>
<dbReference type="Pfam" id="PF00931">
    <property type="entry name" value="NB-ARC"/>
    <property type="match status" value="1"/>
</dbReference>
<dbReference type="GO" id="GO:0006952">
    <property type="term" value="P:defense response"/>
    <property type="evidence" value="ECO:0007669"/>
    <property type="project" value="InterPro"/>
</dbReference>
<sequence>MSLVMVFTWWGIYGIGGMGKTTLAKALYNKIANQFEACCFLSKVKEASNQFNGLVQLQEHLLHEILKEDLKVGNVDKGINVIKNRLRSKKVLIVVDNVDKFEQLEALVGGHDWFGAGSMIIVTTRNNHLISVHEFDQKYRIQGMNHYHALELFSWHAFKKSHPLSNYLDLSERATSYCKGHPLALVVLGSFLCKRDDQVDWRSILDEFENSLNKDISDILQISFDGLEEKVKEIFLDISCFLVGEKVTTIRIF</sequence>
<dbReference type="AlphaFoldDB" id="A0AAV6NK32"/>
<keyword evidence="3" id="KW-1185">Reference proteome</keyword>
<comment type="caution">
    <text evidence="2">The sequence shown here is derived from an EMBL/GenBank/DDBJ whole genome shotgun (WGS) entry which is preliminary data.</text>
</comment>
<dbReference type="PANTHER" id="PTHR11017:SF570">
    <property type="entry name" value="DISEASE RESISTANCE PROTEIN (TIR-NBS CLASS)-RELATED"/>
    <property type="match status" value="1"/>
</dbReference>
<dbReference type="EMBL" id="JAGKQH010000005">
    <property type="protein sequence ID" value="KAG6599272.1"/>
    <property type="molecule type" value="Genomic_DNA"/>
</dbReference>
<evidence type="ECO:0000313" key="3">
    <source>
        <dbReference type="Proteomes" id="UP000685013"/>
    </source>
</evidence>
<dbReference type="InterPro" id="IPR002182">
    <property type="entry name" value="NB-ARC"/>
</dbReference>
<dbReference type="Proteomes" id="UP000685013">
    <property type="component" value="Chromosome 5"/>
</dbReference>
<dbReference type="GO" id="GO:0043531">
    <property type="term" value="F:ADP binding"/>
    <property type="evidence" value="ECO:0007669"/>
    <property type="project" value="InterPro"/>
</dbReference>
<name>A0AAV6NK32_9ROSI</name>
<gene>
    <name evidence="2" type="primary">RUN1</name>
    <name evidence="2" type="ORF">SDJN03_09050</name>
</gene>
<protein>
    <submittedName>
        <fullName evidence="2">Disease resistance protein RUN1</fullName>
    </submittedName>
</protein>
<feature type="non-terminal residue" evidence="2">
    <location>
        <position position="1"/>
    </location>
</feature>
<dbReference type="PANTHER" id="PTHR11017">
    <property type="entry name" value="LEUCINE-RICH REPEAT-CONTAINING PROTEIN"/>
    <property type="match status" value="1"/>
</dbReference>
<organism evidence="2 3">
    <name type="scientific">Cucurbita argyrosperma subsp. sororia</name>
    <dbReference type="NCBI Taxonomy" id="37648"/>
    <lineage>
        <taxon>Eukaryota</taxon>
        <taxon>Viridiplantae</taxon>
        <taxon>Streptophyta</taxon>
        <taxon>Embryophyta</taxon>
        <taxon>Tracheophyta</taxon>
        <taxon>Spermatophyta</taxon>
        <taxon>Magnoliopsida</taxon>
        <taxon>eudicotyledons</taxon>
        <taxon>Gunneridae</taxon>
        <taxon>Pentapetalae</taxon>
        <taxon>rosids</taxon>
        <taxon>fabids</taxon>
        <taxon>Cucurbitales</taxon>
        <taxon>Cucurbitaceae</taxon>
        <taxon>Cucurbiteae</taxon>
        <taxon>Cucurbita</taxon>
    </lineage>
</organism>
<dbReference type="InterPro" id="IPR044974">
    <property type="entry name" value="Disease_R_plants"/>
</dbReference>
<accession>A0AAV6NK32</accession>
<evidence type="ECO:0000313" key="2">
    <source>
        <dbReference type="EMBL" id="KAG6599272.1"/>
    </source>
</evidence>
<evidence type="ECO:0000259" key="1">
    <source>
        <dbReference type="Pfam" id="PF00931"/>
    </source>
</evidence>
<feature type="domain" description="NB-ARC" evidence="1">
    <location>
        <begin position="9"/>
        <end position="161"/>
    </location>
</feature>